<gene>
    <name evidence="4" type="ORF">C8N29_10261</name>
</gene>
<sequence length="162" mass="18472">MPSFDVVSELEMYEVNHAVANTNKEIQTRFDFRGANVKVELNEKNKEIKIIAESDFQVEQVYAMLELHCLKRKIDAQCLDAQKMTASGKEMHQTVKLKDGLDSDTAKKMVKIIKESGIKAQASIQGEKVRVTDKKKDTLQAVMNLLREQKLGLPLQFNNFKD</sequence>
<keyword evidence="1 3" id="KW-0547">Nucleotide-binding</keyword>
<dbReference type="PANTHER" id="PTHR30476:SF0">
    <property type="entry name" value="UPF0234 PROTEIN YAJQ"/>
    <property type="match status" value="1"/>
</dbReference>
<dbReference type="InterPro" id="IPR035570">
    <property type="entry name" value="UPF0234_N"/>
</dbReference>
<comment type="similarity">
    <text evidence="2 3">Belongs to the YajQ family.</text>
</comment>
<dbReference type="NCBIfam" id="NF003819">
    <property type="entry name" value="PRK05412.1"/>
    <property type="match status" value="1"/>
</dbReference>
<dbReference type="OrthoDB" id="9801447at2"/>
<keyword evidence="5" id="KW-1185">Reference proteome</keyword>
<evidence type="ECO:0000313" key="5">
    <source>
        <dbReference type="Proteomes" id="UP000244223"/>
    </source>
</evidence>
<comment type="caution">
    <text evidence="4">The sequence shown here is derived from an EMBL/GenBank/DDBJ whole genome shotgun (WGS) entry which is preliminary data.</text>
</comment>
<dbReference type="PANTHER" id="PTHR30476">
    <property type="entry name" value="UPF0234 PROTEIN YAJQ"/>
    <property type="match status" value="1"/>
</dbReference>
<dbReference type="GO" id="GO:0000166">
    <property type="term" value="F:nucleotide binding"/>
    <property type="evidence" value="ECO:0007669"/>
    <property type="project" value="UniProtKB-UniRule"/>
</dbReference>
<dbReference type="HAMAP" id="MF_00632">
    <property type="entry name" value="UPF0234"/>
    <property type="match status" value="1"/>
</dbReference>
<name>A0A2T5J2B4_9GAMM</name>
<dbReference type="SUPFAM" id="SSF89963">
    <property type="entry name" value="YajQ-like"/>
    <property type="match status" value="2"/>
</dbReference>
<dbReference type="RefSeq" id="WP_107864513.1">
    <property type="nucleotide sequence ID" value="NZ_QAON01000002.1"/>
</dbReference>
<dbReference type="AlphaFoldDB" id="A0A2T5J2B4"/>
<evidence type="ECO:0000313" key="4">
    <source>
        <dbReference type="EMBL" id="PTQ90661.1"/>
    </source>
</evidence>
<dbReference type="Gene3D" id="3.30.70.860">
    <property type="match status" value="1"/>
</dbReference>
<evidence type="ECO:0000256" key="3">
    <source>
        <dbReference type="HAMAP-Rule" id="MF_00632"/>
    </source>
</evidence>
<evidence type="ECO:0000256" key="2">
    <source>
        <dbReference type="ARBA" id="ARBA00093450"/>
    </source>
</evidence>
<dbReference type="CDD" id="cd11740">
    <property type="entry name" value="YajQ_like"/>
    <property type="match status" value="1"/>
</dbReference>
<dbReference type="Pfam" id="PF04461">
    <property type="entry name" value="YajQ"/>
    <property type="match status" value="1"/>
</dbReference>
<dbReference type="InterPro" id="IPR007551">
    <property type="entry name" value="YajQ/Smlt4090-like"/>
</dbReference>
<comment type="function">
    <text evidence="3">Nucleotide-binding protein.</text>
</comment>
<evidence type="ECO:0000256" key="1">
    <source>
        <dbReference type="ARBA" id="ARBA00022741"/>
    </source>
</evidence>
<reference evidence="4 5" key="1">
    <citation type="submission" date="2018-04" db="EMBL/GenBank/DDBJ databases">
        <title>Genomic Encyclopedia of Archaeal and Bacterial Type Strains, Phase II (KMG-II): from individual species to whole genera.</title>
        <authorList>
            <person name="Goeker M."/>
        </authorList>
    </citation>
    <scope>NUCLEOTIDE SEQUENCE [LARGE SCALE GENOMIC DNA]</scope>
    <source>
        <strain evidence="4 5">DSM 5822</strain>
    </source>
</reference>
<dbReference type="Gene3D" id="3.30.70.990">
    <property type="entry name" value="YajQ-like, domain 2"/>
    <property type="match status" value="1"/>
</dbReference>
<dbReference type="InterPro" id="IPR036183">
    <property type="entry name" value="YajQ-like_sf"/>
</dbReference>
<protein>
    <recommendedName>
        <fullName evidence="3">Nucleotide-binding protein C8N29_10261</fullName>
    </recommendedName>
</protein>
<dbReference type="InterPro" id="IPR035571">
    <property type="entry name" value="UPF0234-like_C"/>
</dbReference>
<proteinExistence type="inferred from homology"/>
<dbReference type="EMBL" id="QAON01000002">
    <property type="protein sequence ID" value="PTQ90661.1"/>
    <property type="molecule type" value="Genomic_DNA"/>
</dbReference>
<accession>A0A2T5J2B4</accession>
<dbReference type="Proteomes" id="UP000244223">
    <property type="component" value="Unassembled WGS sequence"/>
</dbReference>
<dbReference type="GO" id="GO:0005829">
    <property type="term" value="C:cytosol"/>
    <property type="evidence" value="ECO:0007669"/>
    <property type="project" value="TreeGrafter"/>
</dbReference>
<organism evidence="4 5">
    <name type="scientific">Agitococcus lubricus</name>
    <dbReference type="NCBI Taxonomy" id="1077255"/>
    <lineage>
        <taxon>Bacteria</taxon>
        <taxon>Pseudomonadati</taxon>
        <taxon>Pseudomonadota</taxon>
        <taxon>Gammaproteobacteria</taxon>
        <taxon>Moraxellales</taxon>
        <taxon>Moraxellaceae</taxon>
        <taxon>Agitococcus</taxon>
    </lineage>
</organism>